<feature type="compositionally biased region" description="Acidic residues" evidence="2">
    <location>
        <begin position="327"/>
        <end position="351"/>
    </location>
</feature>
<dbReference type="InterPro" id="IPR006597">
    <property type="entry name" value="Sel1-like"/>
</dbReference>
<evidence type="ECO:0000256" key="2">
    <source>
        <dbReference type="SAM" id="MobiDB-lite"/>
    </source>
</evidence>
<feature type="compositionally biased region" description="Low complexity" evidence="2">
    <location>
        <begin position="12"/>
        <end position="22"/>
    </location>
</feature>
<feature type="region of interest" description="Disordered" evidence="2">
    <location>
        <begin position="1"/>
        <end position="211"/>
    </location>
</feature>
<feature type="region of interest" description="Disordered" evidence="2">
    <location>
        <begin position="580"/>
        <end position="609"/>
    </location>
</feature>
<dbReference type="InterPro" id="IPR051726">
    <property type="entry name" value="Chitin_Synth_Reg"/>
</dbReference>
<dbReference type="HOGENOM" id="CLU_267175_0_0_1"/>
<feature type="compositionally biased region" description="Low complexity" evidence="2">
    <location>
        <begin position="542"/>
        <end position="554"/>
    </location>
</feature>
<feature type="compositionally biased region" description="Low complexity" evidence="2">
    <location>
        <begin position="186"/>
        <end position="199"/>
    </location>
</feature>
<feature type="compositionally biased region" description="Low complexity" evidence="2">
    <location>
        <begin position="284"/>
        <end position="305"/>
    </location>
</feature>
<gene>
    <name evidence="3" type="ORF">PICST_66657</name>
</gene>
<reference evidence="3 4" key="1">
    <citation type="journal article" date="2007" name="Nat. Biotechnol.">
        <title>Genome sequence of the lignocellulose-bioconverting and xylose-fermenting yeast Pichia stipitis.</title>
        <authorList>
            <person name="Jeffries T.W."/>
            <person name="Grigoriev I.V."/>
            <person name="Grimwood J."/>
            <person name="Laplaza J.M."/>
            <person name="Aerts A."/>
            <person name="Salamov A."/>
            <person name="Schmutz J."/>
            <person name="Lindquist E."/>
            <person name="Dehal P."/>
            <person name="Shapiro H."/>
            <person name="Jin Y.S."/>
            <person name="Passoth V."/>
            <person name="Richardson P.M."/>
        </authorList>
    </citation>
    <scope>NUCLEOTIDE SEQUENCE [LARGE SCALE GENOMIC DNA]</scope>
    <source>
        <strain evidence="4">ATCC 58785 / CBS 6054 / NBRC 10063 / NRRL Y-11545</strain>
    </source>
</reference>
<feature type="compositionally biased region" description="Low complexity" evidence="2">
    <location>
        <begin position="463"/>
        <end position="474"/>
    </location>
</feature>
<dbReference type="eggNOG" id="KOG1550">
    <property type="taxonomic scope" value="Eukaryota"/>
</dbReference>
<name>A3GHQ7_PICST</name>
<feature type="compositionally biased region" description="Polar residues" evidence="2">
    <location>
        <begin position="40"/>
        <end position="63"/>
    </location>
</feature>
<feature type="compositionally biased region" description="Polar residues" evidence="2">
    <location>
        <begin position="312"/>
        <end position="321"/>
    </location>
</feature>
<dbReference type="SUPFAM" id="SSF81901">
    <property type="entry name" value="HCP-like"/>
    <property type="match status" value="2"/>
</dbReference>
<keyword evidence="4" id="KW-1185">Reference proteome</keyword>
<dbReference type="EMBL" id="AAVQ01000002">
    <property type="protein sequence ID" value="EAZ63093.2"/>
    <property type="molecule type" value="Genomic_DNA"/>
</dbReference>
<dbReference type="KEGG" id="pic:PICST_66657"/>
<dbReference type="OrthoDB" id="272077at2759"/>
<dbReference type="STRING" id="322104.A3GHQ7"/>
<feature type="compositionally biased region" description="Low complexity" evidence="2">
    <location>
        <begin position="684"/>
        <end position="697"/>
    </location>
</feature>
<evidence type="ECO:0000313" key="4">
    <source>
        <dbReference type="Proteomes" id="UP000002258"/>
    </source>
</evidence>
<dbReference type="Proteomes" id="UP000002258">
    <property type="component" value="Chromosome 1"/>
</dbReference>
<evidence type="ECO:0000313" key="3">
    <source>
        <dbReference type="EMBL" id="EAZ63093.2"/>
    </source>
</evidence>
<feature type="compositionally biased region" description="Low complexity" evidence="2">
    <location>
        <begin position="72"/>
        <end position="94"/>
    </location>
</feature>
<evidence type="ECO:0000256" key="1">
    <source>
        <dbReference type="ARBA" id="ARBA00022737"/>
    </source>
</evidence>
<accession>A3GHQ7</accession>
<organism evidence="3 4">
    <name type="scientific">Scheffersomyces stipitis (strain ATCC 58785 / CBS 6054 / NBRC 10063 / NRRL Y-11545)</name>
    <name type="common">Yeast</name>
    <name type="synonym">Pichia stipitis</name>
    <dbReference type="NCBI Taxonomy" id="322104"/>
    <lineage>
        <taxon>Eukaryota</taxon>
        <taxon>Fungi</taxon>
        <taxon>Dikarya</taxon>
        <taxon>Ascomycota</taxon>
        <taxon>Saccharomycotina</taxon>
        <taxon>Pichiomycetes</taxon>
        <taxon>Debaryomycetaceae</taxon>
        <taxon>Scheffersomyces</taxon>
    </lineage>
</organism>
<comment type="caution">
    <text evidence="3">The sequence shown here is derived from an EMBL/GenBank/DDBJ whole genome shotgun (WGS) entry which is preliminary data.</text>
</comment>
<dbReference type="RefSeq" id="XP_001387116.2">
    <property type="nucleotide sequence ID" value="XM_001387079.1"/>
</dbReference>
<feature type="compositionally biased region" description="Low complexity" evidence="2">
    <location>
        <begin position="109"/>
        <end position="127"/>
    </location>
</feature>
<dbReference type="PANTHER" id="PTHR46430">
    <property type="entry name" value="PROTEIN SKT5-RELATED"/>
    <property type="match status" value="1"/>
</dbReference>
<feature type="compositionally biased region" description="Basic and acidic residues" evidence="2">
    <location>
        <begin position="1"/>
        <end position="11"/>
    </location>
</feature>
<dbReference type="AlphaFoldDB" id="A3GHQ7"/>
<dbReference type="GeneID" id="4851806"/>
<feature type="region of interest" description="Disordered" evidence="2">
    <location>
        <begin position="243"/>
        <end position="355"/>
    </location>
</feature>
<feature type="region of interest" description="Disordered" evidence="2">
    <location>
        <begin position="511"/>
        <end position="557"/>
    </location>
</feature>
<feature type="compositionally biased region" description="Polar residues" evidence="2">
    <location>
        <begin position="151"/>
        <end position="163"/>
    </location>
</feature>
<dbReference type="Pfam" id="PF08238">
    <property type="entry name" value="Sel1"/>
    <property type="match status" value="4"/>
</dbReference>
<feature type="compositionally biased region" description="Polar residues" evidence="2">
    <location>
        <begin position="522"/>
        <end position="536"/>
    </location>
</feature>
<feature type="compositionally biased region" description="Low complexity" evidence="2">
    <location>
        <begin position="706"/>
        <end position="738"/>
    </location>
</feature>
<dbReference type="InterPro" id="IPR011990">
    <property type="entry name" value="TPR-like_helical_dom_sf"/>
</dbReference>
<keyword evidence="1" id="KW-0677">Repeat</keyword>
<proteinExistence type="predicted"/>
<feature type="compositionally biased region" description="Polar residues" evidence="2">
    <location>
        <begin position="257"/>
        <end position="272"/>
    </location>
</feature>
<dbReference type="InParanoid" id="A3GHQ7"/>
<dbReference type="SMART" id="SM00671">
    <property type="entry name" value="SEL1"/>
    <property type="match status" value="3"/>
</dbReference>
<feature type="compositionally biased region" description="Polar residues" evidence="2">
    <location>
        <begin position="640"/>
        <end position="668"/>
    </location>
</feature>
<protein>
    <submittedName>
        <fullName evidence="3">Uncharacterized protein</fullName>
    </submittedName>
</protein>
<sequence>MGLLDRFRSDKTSTSASSKYSTGNTRPQPPKLNAKPKQRASYSVSGNAYAQQLQPPSIQTSPRINELKHMQSSSYSGSDFSSTNSDSSYTSSDSHNYGNRKDVYGSQMASAAATAAASAASSGATFANKSLGKRVRPQSEMMPSRAPNPGQDGSKSLPSTPQRVNKRESLGGFSSNEDLPVVPVLSPITFSSPSSSPSSKLRKKAPPPDPEVVLKSVQHMTLHEDDDEDATFDAADNTFEVAYTTGDPGVSHPVRPTVNTFLGSDQSQQNDYYSPEYPVFGNVASNNSNPNLAPLAAAPDSALDSGEISAKTEATTSSKYETSSEVGNEDDEEEDSEADDSSDNNVEDADTEAYNTNLMHQAPPQQHPQYDQWRQYYAGLAQQQQQQQQYIANNRASMYAGMPPQQQFYPNPNMNAANMQMQMMQMQQYINYLQQSQQQHPQVPGSPAGYGPMPGSLSKRHSQSSLSFQSTGSLPRSQSAVSLRATPSPPDSENKENRNDYLQSYRKVRKSEGDLLQDDNELVSNSRRSTIKSNRFPSVPQLSSRRSSGLSNLRYPNGNARVASVDLNFKPKQYHAYYEDEEEQDGGVAHRLSQKPQASTSEDQDLMLDKEDFRHISDYSRFLFDDEEDDENLKDDENRQLPTPSSTEESLSRQESSGSTSSFNSIQSEGKFVVGSSTDKKGSKNSADSNSSSTDMLSKGRRKKSPSPIRSGQSSSVAGSNLIGSSGSSVNGSGVGINRDFISPPPRSMHMGMDGNMGPSFQNPMFSQNTEYAGSIHGSRTNLMNDKRSSMMVSSPIKFDMHSFSTLHRPMMPMQRPPSMMGMAMQSSSPVKVSDSTINQKIENFVALRQVIAAGNKTIEYRLKWVQMLVSATNYKLYAYINIKGDPILPEQVTHNKSLFIKSSVTHLLKLLKEFESRKSDNVDVELEVYYIYASLLRQDYLNLYNQDFGIGKDIPQAIAYYEKCLELHPTDGKTLYKLGDIYEYEFTDEFDKALDFYKRSGKSGYNRAIYKVALLYLNVSSIRSIKFFKYLKDLSNIELKDVHLEEEDQEELSEVVGLASFQIGKIYEGIYPGDLTPEDEFVQRSLELAPVNYAKSLSYYNKSAKLNCLLAQVKLGSIYELGELNRDKNANKSIQWYLKGATSPLSFRRHPDAMLGLSRWSLSGSGGLSKHIPGPNPERAVMWCDRAIKEFNTASALFFMGELSEMGLTGSSAEGWYTAAYEMGHGGAAQKLGIE</sequence>
<dbReference type="PANTHER" id="PTHR46430:SF3">
    <property type="entry name" value="ACTIVATOR OF C KINASE PROTEIN 1"/>
    <property type="match status" value="1"/>
</dbReference>
<dbReference type="Gene3D" id="1.25.40.10">
    <property type="entry name" value="Tetratricopeptide repeat domain"/>
    <property type="match status" value="2"/>
</dbReference>
<feature type="region of interest" description="Disordered" evidence="2">
    <location>
        <begin position="626"/>
        <end position="762"/>
    </location>
</feature>
<feature type="region of interest" description="Disordered" evidence="2">
    <location>
        <begin position="434"/>
        <end position="499"/>
    </location>
</feature>